<protein>
    <submittedName>
        <fullName evidence="2">Uncharacterized protein</fullName>
    </submittedName>
</protein>
<feature type="compositionally biased region" description="Low complexity" evidence="1">
    <location>
        <begin position="11"/>
        <end position="22"/>
    </location>
</feature>
<dbReference type="EMBL" id="BSOG01000004">
    <property type="protein sequence ID" value="GLR14260.1"/>
    <property type="molecule type" value="Genomic_DNA"/>
</dbReference>
<sequence length="67" mass="7684">MLLPLPMPKSPQRQHLQRPPRLMLPPLLLTPLLPRQTLPQPRLMPLPKHLLHPLQQTLACLLTTHTA</sequence>
<accession>A0ABQ5YLM7</accession>
<proteinExistence type="predicted"/>
<gene>
    <name evidence="2" type="ORF">GCM10007907_30500</name>
</gene>
<evidence type="ECO:0000313" key="3">
    <source>
        <dbReference type="Proteomes" id="UP001156706"/>
    </source>
</evidence>
<evidence type="ECO:0000313" key="2">
    <source>
        <dbReference type="EMBL" id="GLR14260.1"/>
    </source>
</evidence>
<keyword evidence="3" id="KW-1185">Reference proteome</keyword>
<dbReference type="Proteomes" id="UP001156706">
    <property type="component" value="Unassembled WGS sequence"/>
</dbReference>
<name>A0ABQ5YLM7_9NEIS</name>
<evidence type="ECO:0000256" key="1">
    <source>
        <dbReference type="SAM" id="MobiDB-lite"/>
    </source>
</evidence>
<comment type="caution">
    <text evidence="2">The sequence shown here is derived from an EMBL/GenBank/DDBJ whole genome shotgun (WGS) entry which is preliminary data.</text>
</comment>
<feature type="region of interest" description="Disordered" evidence="1">
    <location>
        <begin position="1"/>
        <end position="22"/>
    </location>
</feature>
<organism evidence="2 3">
    <name type="scientific">Chitinimonas prasina</name>
    <dbReference type="NCBI Taxonomy" id="1434937"/>
    <lineage>
        <taxon>Bacteria</taxon>
        <taxon>Pseudomonadati</taxon>
        <taxon>Pseudomonadota</taxon>
        <taxon>Betaproteobacteria</taxon>
        <taxon>Neisseriales</taxon>
        <taxon>Chitinibacteraceae</taxon>
        <taxon>Chitinimonas</taxon>
    </lineage>
</organism>
<reference evidence="3" key="1">
    <citation type="journal article" date="2019" name="Int. J. Syst. Evol. Microbiol.">
        <title>The Global Catalogue of Microorganisms (GCM) 10K type strain sequencing project: providing services to taxonomists for standard genome sequencing and annotation.</title>
        <authorList>
            <consortium name="The Broad Institute Genomics Platform"/>
            <consortium name="The Broad Institute Genome Sequencing Center for Infectious Disease"/>
            <person name="Wu L."/>
            <person name="Ma J."/>
        </authorList>
    </citation>
    <scope>NUCLEOTIDE SEQUENCE [LARGE SCALE GENOMIC DNA]</scope>
    <source>
        <strain evidence="3">NBRC 110044</strain>
    </source>
</reference>